<sequence length="123" mass="13816">MNWEPISEACLCDEIRSAEGRMSPRVLRLREAIKIPPEKWVEPTYGTVGGGFWVVAIIGNRVIWFNDIEVGFNCSLYVAAGQLAEYFCNQDQLEIAVQNVLAIIETGKDSIARCSAPVPREWQ</sequence>
<gene>
    <name evidence="1" type="ORF">EWM63_29595</name>
</gene>
<accession>A0A4V0Z4N7</accession>
<keyword evidence="2" id="KW-1185">Reference proteome</keyword>
<reference evidence="1 2" key="1">
    <citation type="submission" date="2019-02" db="EMBL/GenBank/DDBJ databases">
        <title>Draft Genome Sequences of Six Type Strains of the Genus Massilia.</title>
        <authorList>
            <person name="Miess H."/>
            <person name="Frediansyhah A."/>
            <person name="Gross H."/>
        </authorList>
    </citation>
    <scope>NUCLEOTIDE SEQUENCE [LARGE SCALE GENOMIC DNA]</scope>
    <source>
        <strain evidence="1 2">DSM 17473</strain>
    </source>
</reference>
<name>A0A4V0Z4N7_9BURK</name>
<evidence type="ECO:0000313" key="1">
    <source>
        <dbReference type="EMBL" id="QBE67583.1"/>
    </source>
</evidence>
<proteinExistence type="predicted"/>
<organism evidence="1 2">
    <name type="scientific">Pseudoduganella lutea</name>
    <dbReference type="NCBI Taxonomy" id="321985"/>
    <lineage>
        <taxon>Bacteria</taxon>
        <taxon>Pseudomonadati</taxon>
        <taxon>Pseudomonadota</taxon>
        <taxon>Betaproteobacteria</taxon>
        <taxon>Burkholderiales</taxon>
        <taxon>Oxalobacteraceae</taxon>
        <taxon>Telluria group</taxon>
        <taxon>Pseudoduganella</taxon>
    </lineage>
</organism>
<protein>
    <submittedName>
        <fullName evidence="1">Uncharacterized protein</fullName>
    </submittedName>
</protein>
<dbReference type="KEGG" id="plue:EWM63_29595"/>
<dbReference type="Proteomes" id="UP000290637">
    <property type="component" value="Chromosome"/>
</dbReference>
<dbReference type="OrthoDB" id="8617543at2"/>
<dbReference type="AlphaFoldDB" id="A0A4V0Z4N7"/>
<evidence type="ECO:0000313" key="2">
    <source>
        <dbReference type="Proteomes" id="UP000290637"/>
    </source>
</evidence>
<dbReference type="EMBL" id="CP035913">
    <property type="protein sequence ID" value="QBE67583.1"/>
    <property type="molecule type" value="Genomic_DNA"/>
</dbReference>